<dbReference type="eggNOG" id="COG3847">
    <property type="taxonomic scope" value="Bacteria"/>
</dbReference>
<protein>
    <submittedName>
        <fullName evidence="2">Flp/Fap pilin component</fullName>
    </submittedName>
</protein>
<keyword evidence="1" id="KW-1133">Transmembrane helix</keyword>
<name>A4J6C4_DESRM</name>
<gene>
    <name evidence="2" type="ordered locus">Dred_2110</name>
</gene>
<dbReference type="InterPro" id="IPR007047">
    <property type="entry name" value="Flp_Fap"/>
</dbReference>
<evidence type="ECO:0000313" key="3">
    <source>
        <dbReference type="Proteomes" id="UP000001556"/>
    </source>
</evidence>
<dbReference type="Proteomes" id="UP000001556">
    <property type="component" value="Chromosome"/>
</dbReference>
<dbReference type="AlphaFoldDB" id="A4J6C4"/>
<feature type="transmembrane region" description="Helical" evidence="1">
    <location>
        <begin position="20"/>
        <end position="42"/>
    </location>
</feature>
<dbReference type="STRING" id="349161.Dred_2110"/>
<keyword evidence="3" id="KW-1185">Reference proteome</keyword>
<dbReference type="EMBL" id="CP000612">
    <property type="protein sequence ID" value="ABO50627.1"/>
    <property type="molecule type" value="Genomic_DNA"/>
</dbReference>
<dbReference type="HOGENOM" id="CLU_171854_8_1_9"/>
<dbReference type="KEGG" id="drm:Dred_2110"/>
<reference evidence="2 3" key="1">
    <citation type="submission" date="2007-03" db="EMBL/GenBank/DDBJ databases">
        <title>Complete sequence of Desulfotomaculum reducens MI-1.</title>
        <authorList>
            <consortium name="US DOE Joint Genome Institute"/>
            <person name="Copeland A."/>
            <person name="Lucas S."/>
            <person name="Lapidus A."/>
            <person name="Barry K."/>
            <person name="Detter J.C."/>
            <person name="Glavina del Rio T."/>
            <person name="Hammon N."/>
            <person name="Israni S."/>
            <person name="Dalin E."/>
            <person name="Tice H."/>
            <person name="Pitluck S."/>
            <person name="Sims D."/>
            <person name="Brettin T."/>
            <person name="Bruce D."/>
            <person name="Han C."/>
            <person name="Tapia R."/>
            <person name="Schmutz J."/>
            <person name="Larimer F."/>
            <person name="Land M."/>
            <person name="Hauser L."/>
            <person name="Kyrpides N."/>
            <person name="Kim E."/>
            <person name="Tebo B.M."/>
            <person name="Richardson P."/>
        </authorList>
    </citation>
    <scope>NUCLEOTIDE SEQUENCE [LARGE SCALE GENOMIC DNA]</scope>
    <source>
        <strain evidence="2 3">MI-1</strain>
    </source>
</reference>
<organism evidence="2 3">
    <name type="scientific">Desulforamulus reducens (strain ATCC BAA-1160 / DSM 100696 / MI-1)</name>
    <name type="common">Desulfotomaculum reducens</name>
    <dbReference type="NCBI Taxonomy" id="349161"/>
    <lineage>
        <taxon>Bacteria</taxon>
        <taxon>Bacillati</taxon>
        <taxon>Bacillota</taxon>
        <taxon>Clostridia</taxon>
        <taxon>Eubacteriales</taxon>
        <taxon>Peptococcaceae</taxon>
        <taxon>Desulforamulus</taxon>
    </lineage>
</organism>
<keyword evidence="1" id="KW-0812">Transmembrane</keyword>
<dbReference type="RefSeq" id="WP_011878433.1">
    <property type="nucleotide sequence ID" value="NC_009253.1"/>
</dbReference>
<evidence type="ECO:0000256" key="1">
    <source>
        <dbReference type="SAM" id="Phobius"/>
    </source>
</evidence>
<dbReference type="Pfam" id="PF04964">
    <property type="entry name" value="Flp_Fap"/>
    <property type="match status" value="1"/>
</dbReference>
<keyword evidence="1" id="KW-0472">Membrane</keyword>
<evidence type="ECO:0000313" key="2">
    <source>
        <dbReference type="EMBL" id="ABO50627.1"/>
    </source>
</evidence>
<proteinExistence type="predicted"/>
<sequence>MKQMLMNLLKEENGQGMAEYGLILALIAVVCVGALTTLGNGLTAKFTDVNAKLTPAATP</sequence>
<dbReference type="OrthoDB" id="290056at2"/>
<accession>A4J6C4</accession>